<name>A0A5J6VMR8_9VIRU</name>
<accession>A0A5J6VMR8</accession>
<proteinExistence type="predicted"/>
<dbReference type="EMBL" id="MN448303">
    <property type="protein sequence ID" value="QFG75199.1"/>
    <property type="molecule type" value="Genomic_DNA"/>
</dbReference>
<organism evidence="1">
    <name type="scientific">Megaviridae environmental sample</name>
    <dbReference type="NCBI Taxonomy" id="1737588"/>
    <lineage>
        <taxon>Viruses</taxon>
        <taxon>Varidnaviria</taxon>
        <taxon>Bamfordvirae</taxon>
        <taxon>Nucleocytoviricota</taxon>
        <taxon>Megaviricetes</taxon>
        <taxon>Imitervirales</taxon>
        <taxon>Mimiviridae</taxon>
        <taxon>environmental samples</taxon>
    </lineage>
</organism>
<reference evidence="1" key="1">
    <citation type="journal article" date="2019" name="Philos. Trans. R. Soc. Lond., B, Biol. Sci.">
        <title>Targeted metagenomic recovery of four divergent viruses reveals shared and distinctive characteristics of giant viruses of marine eukaryotes.</title>
        <authorList>
            <person name="Needham D.M."/>
            <person name="Poirier C."/>
            <person name="Hehenberger E."/>
            <person name="Jimenez V."/>
            <person name="Swalwell J.E."/>
            <person name="Santoro A.E."/>
            <person name="Worden A.Z."/>
        </authorList>
    </citation>
    <scope>NUCLEOTIDE SEQUENCE</scope>
    <source>
        <strain evidence="1">OPacV-421</strain>
    </source>
</reference>
<sequence>MYFTNHDTYNNQIAWKPDNTITTTSISNKRYIKASFKTINPAGQDCFTNNNNVTKSNIINGTDFKAKPLVRTMYRYQYQTNEIDANGNETNYFTNSNKNFNISYKTPGDLVYTSTTDHTTAQPLCLYPDYKVNLNTNKKNRYTTTNAKRRVRNSNKPSSNICTTTAEQILQNTHNTTYNSKLYTTNQNYYNKRYSHSAGQYLQQRCKSFKHNQNTHFNKDTNKYTSNCTHNSLPNIYYSDDVNDAKQCCNTIVYKPNNKSFSQQGAVSSSARLLKLKKNAIETCARQTNKKNNINIRVSSAGYNNQSNQITSKSIFNASGYSNCNNTHPCDMSVYRRPTTC</sequence>
<evidence type="ECO:0000313" key="1">
    <source>
        <dbReference type="EMBL" id="QFG75199.1"/>
    </source>
</evidence>
<protein>
    <submittedName>
        <fullName evidence="1">Uncharacterized protein</fullName>
    </submittedName>
</protein>